<dbReference type="InterPro" id="IPR012341">
    <property type="entry name" value="6hp_glycosidase-like_sf"/>
</dbReference>
<dbReference type="RefSeq" id="WP_076168975.1">
    <property type="nucleotide sequence ID" value="NZ_MRTP01000001.1"/>
</dbReference>
<dbReference type="EMBL" id="MRTP01000001">
    <property type="protein sequence ID" value="OMF58823.1"/>
    <property type="molecule type" value="Genomic_DNA"/>
</dbReference>
<evidence type="ECO:0000259" key="2">
    <source>
        <dbReference type="Pfam" id="PF17389"/>
    </source>
</evidence>
<dbReference type="STRING" id="297318.BK138_10150"/>
<accession>A0A1R1F401</accession>
<sequence>MNIDSWKAEWIWAEGTGNENNIYVEARQSFELTVPFTKALVRISANQSYKLYINGIEAGRGPAPSDLLWMSFDTHDVATLLRNGRNCIAVAAHNFGKDKIVTEQLQGPGGLICQLDVYGADDQGANLLTVASSSEWKCRRSPRWKTGVSRLHMWGGYRELMDVSREDGWECEDYDDSSWPPAEVIAAAEQENSPWPRLVARDIPYLQENLVSPVTVVSAESLLGSIQTPEAQLAADTAEGRGPVVMDASIPGSFPQITYDFGAEIVGYPELEVIADEGGVLQLFYGESLELDLRDTYLLRKGVNKITPFGRRAFRYLKVGVMATPVPLRICDLRVRFVHYPYKDGGHFRSSDDKLNRIWEVGRYTTMVNSQNHFEDCPYREGALWVADSVVMAKVVYQTFNDARLVRKSLLQAAKIQNDDGSIPGTGPQRNAYLLPDFCAHWLFGAAEYYDYTKDRAFLEELWPYIVKLAAWFTEQEDDAGLFANADRDGMWCFIDWSDEIHREDRVTAVSCFYYKFLHTAAALAFELGEEESGNSFTHQAAELRKSVRNLLRIPNTAIYADCLNGDGLSSSITAQTNFAAAWSGIMDEEEISVFLQEYYLKGRLPQIRGAFFYHIVLETLFRYGYAADAVRIIRNYWGDMLDRGATTWWETFDPNLPFSTTPSPYLGHTPTYLEDAVPVSLCHGWGASPTYLLNRELLGIDISKAGHGQVTLRPSAVAEVEWAEGSVVTRYGKISAQWKRDVDGVYRFEAHLPAQMTWKAPGLRDISVSTDQDRVHVRGTVPVHEAAPKRTPLVDCSG</sequence>
<dbReference type="InterPro" id="IPR008928">
    <property type="entry name" value="6-hairpin_glycosidase_sf"/>
</dbReference>
<protein>
    <submittedName>
        <fullName evidence="4">Alpha-L-rhamnosidase</fullName>
    </submittedName>
</protein>
<evidence type="ECO:0000313" key="4">
    <source>
        <dbReference type="EMBL" id="OMF58823.1"/>
    </source>
</evidence>
<dbReference type="Pfam" id="PF17389">
    <property type="entry name" value="Bac_rhamnosid6H"/>
    <property type="match status" value="1"/>
</dbReference>
<gene>
    <name evidence="4" type="ORF">BK138_10150</name>
</gene>
<dbReference type="Gene3D" id="1.50.10.10">
    <property type="match status" value="1"/>
</dbReference>
<dbReference type="Pfam" id="PF17390">
    <property type="entry name" value="Bac_rhamnosid_C"/>
    <property type="match status" value="1"/>
</dbReference>
<dbReference type="Gene3D" id="2.60.420.10">
    <property type="entry name" value="Maltose phosphorylase, domain 3"/>
    <property type="match status" value="1"/>
</dbReference>
<keyword evidence="5" id="KW-1185">Reference proteome</keyword>
<dbReference type="InterPro" id="IPR035396">
    <property type="entry name" value="Bac_rhamnosid6H"/>
</dbReference>
<dbReference type="GO" id="GO:0005975">
    <property type="term" value="P:carbohydrate metabolic process"/>
    <property type="evidence" value="ECO:0007669"/>
    <property type="project" value="InterPro"/>
</dbReference>
<proteinExistence type="predicted"/>
<dbReference type="Proteomes" id="UP000187172">
    <property type="component" value="Unassembled WGS sequence"/>
</dbReference>
<feature type="domain" description="Alpha-L-rhamnosidase six-hairpin glycosidase" evidence="2">
    <location>
        <begin position="345"/>
        <end position="694"/>
    </location>
</feature>
<reference evidence="4 5" key="1">
    <citation type="submission" date="2016-11" db="EMBL/GenBank/DDBJ databases">
        <title>Paenibacillus species isolates.</title>
        <authorList>
            <person name="Beno S.M."/>
        </authorList>
    </citation>
    <scope>NUCLEOTIDE SEQUENCE [LARGE SCALE GENOMIC DNA]</scope>
    <source>
        <strain evidence="4 5">FSL R5-0378</strain>
    </source>
</reference>
<dbReference type="SUPFAM" id="SSF48208">
    <property type="entry name" value="Six-hairpin glycosidases"/>
    <property type="match status" value="1"/>
</dbReference>
<dbReference type="Pfam" id="PF08531">
    <property type="entry name" value="Bac_rhamnosid_N"/>
    <property type="match status" value="1"/>
</dbReference>
<dbReference type="AlphaFoldDB" id="A0A1R1F401"/>
<organism evidence="4 5">
    <name type="scientific">Paenibacillus rhizosphaerae</name>
    <dbReference type="NCBI Taxonomy" id="297318"/>
    <lineage>
        <taxon>Bacteria</taxon>
        <taxon>Bacillati</taxon>
        <taxon>Bacillota</taxon>
        <taxon>Bacilli</taxon>
        <taxon>Bacillales</taxon>
        <taxon>Paenibacillaceae</taxon>
        <taxon>Paenibacillus</taxon>
    </lineage>
</organism>
<dbReference type="PANTHER" id="PTHR34987:SF4">
    <property type="entry name" value="ALPHA-L-RHAMNOSIDASE C-TERMINAL DOMAIN-CONTAINING PROTEIN"/>
    <property type="match status" value="1"/>
</dbReference>
<feature type="domain" description="Alpha-L-rhamnosidase C-terminal" evidence="3">
    <location>
        <begin position="700"/>
        <end position="758"/>
    </location>
</feature>
<dbReference type="InterPro" id="IPR013737">
    <property type="entry name" value="Bac_rhamnosid_N"/>
</dbReference>
<evidence type="ECO:0000313" key="5">
    <source>
        <dbReference type="Proteomes" id="UP000187172"/>
    </source>
</evidence>
<dbReference type="InterPro" id="IPR035398">
    <property type="entry name" value="Bac_rhamnosid_C"/>
</dbReference>
<comment type="caution">
    <text evidence="4">The sequence shown here is derived from an EMBL/GenBank/DDBJ whole genome shotgun (WGS) entry which is preliminary data.</text>
</comment>
<dbReference type="PANTHER" id="PTHR34987">
    <property type="entry name" value="C, PUTATIVE (AFU_ORTHOLOGUE AFUA_3G02880)-RELATED"/>
    <property type="match status" value="1"/>
</dbReference>
<dbReference type="Gene3D" id="2.60.120.260">
    <property type="entry name" value="Galactose-binding domain-like"/>
    <property type="match status" value="2"/>
</dbReference>
<evidence type="ECO:0000259" key="3">
    <source>
        <dbReference type="Pfam" id="PF17390"/>
    </source>
</evidence>
<name>A0A1R1F401_9BACL</name>
<feature type="domain" description="Bacterial alpha-L-rhamnosidase N-terminal" evidence="1">
    <location>
        <begin position="37"/>
        <end position="190"/>
    </location>
</feature>
<evidence type="ECO:0000259" key="1">
    <source>
        <dbReference type="Pfam" id="PF08531"/>
    </source>
</evidence>